<proteinExistence type="predicted"/>
<keyword evidence="3" id="KW-1185">Reference proteome</keyword>
<evidence type="ECO:0000313" key="2">
    <source>
        <dbReference type="EMBL" id="KAL3700652.1"/>
    </source>
</evidence>
<gene>
    <name evidence="2" type="ORF">R1sor_018674</name>
</gene>
<protein>
    <submittedName>
        <fullName evidence="2">Uncharacterized protein</fullName>
    </submittedName>
</protein>
<sequence>MTVENMMKYLMPIFAAIEEEGRLMYRKFEVGPDHLNAATEIIRRARIFGENTETEFKLRTNLRKQKEQVRKGNETIEEHEDTIDALEKDKKEPQDIVKTKDKRMKKLESEFEALKIAKAAQDEELKEKDTKITNLQTEFPSKEEKKSRLQKLADRTKGDYKSILREYCDDFGEFKRRLLSKTDAPTTSGRSS</sequence>
<evidence type="ECO:0000313" key="3">
    <source>
        <dbReference type="Proteomes" id="UP001633002"/>
    </source>
</evidence>
<accession>A0ABD3IAF0</accession>
<dbReference type="Proteomes" id="UP001633002">
    <property type="component" value="Unassembled WGS sequence"/>
</dbReference>
<dbReference type="AlphaFoldDB" id="A0ABD3IAF0"/>
<name>A0ABD3IAF0_9MARC</name>
<feature type="coiled-coil region" evidence="1">
    <location>
        <begin position="62"/>
        <end position="138"/>
    </location>
</feature>
<comment type="caution">
    <text evidence="2">The sequence shown here is derived from an EMBL/GenBank/DDBJ whole genome shotgun (WGS) entry which is preliminary data.</text>
</comment>
<organism evidence="2 3">
    <name type="scientific">Riccia sorocarpa</name>
    <dbReference type="NCBI Taxonomy" id="122646"/>
    <lineage>
        <taxon>Eukaryota</taxon>
        <taxon>Viridiplantae</taxon>
        <taxon>Streptophyta</taxon>
        <taxon>Embryophyta</taxon>
        <taxon>Marchantiophyta</taxon>
        <taxon>Marchantiopsida</taxon>
        <taxon>Marchantiidae</taxon>
        <taxon>Marchantiales</taxon>
        <taxon>Ricciaceae</taxon>
        <taxon>Riccia</taxon>
    </lineage>
</organism>
<evidence type="ECO:0000256" key="1">
    <source>
        <dbReference type="SAM" id="Coils"/>
    </source>
</evidence>
<reference evidence="2 3" key="1">
    <citation type="submission" date="2024-09" db="EMBL/GenBank/DDBJ databases">
        <title>Chromosome-scale assembly of Riccia sorocarpa.</title>
        <authorList>
            <person name="Paukszto L."/>
        </authorList>
    </citation>
    <scope>NUCLEOTIDE SEQUENCE [LARGE SCALE GENOMIC DNA]</scope>
    <source>
        <strain evidence="2">LP-2024</strain>
        <tissue evidence="2">Aerial parts of the thallus</tissue>
    </source>
</reference>
<keyword evidence="1" id="KW-0175">Coiled coil</keyword>
<dbReference type="EMBL" id="JBJQOH010000001">
    <property type="protein sequence ID" value="KAL3700652.1"/>
    <property type="molecule type" value="Genomic_DNA"/>
</dbReference>